<dbReference type="SMART" id="SM00275">
    <property type="entry name" value="G_alpha"/>
    <property type="match status" value="2"/>
</dbReference>
<feature type="binding site" evidence="6">
    <location>
        <position position="272"/>
    </location>
    <ligand>
        <name>Mg(2+)</name>
        <dbReference type="ChEBI" id="CHEBI:18420"/>
    </ligand>
</feature>
<dbReference type="GO" id="GO:0005737">
    <property type="term" value="C:cytoplasm"/>
    <property type="evidence" value="ECO:0007669"/>
    <property type="project" value="TreeGrafter"/>
</dbReference>
<dbReference type="InterPro" id="IPR001019">
    <property type="entry name" value="Gprotein_alpha_su"/>
</dbReference>
<dbReference type="InterPro" id="IPR011025">
    <property type="entry name" value="GproteinA_insert"/>
</dbReference>
<evidence type="ECO:0000256" key="5">
    <source>
        <dbReference type="PIRSR" id="PIRSR601019-1"/>
    </source>
</evidence>
<feature type="binding site" evidence="5">
    <location>
        <begin position="266"/>
        <end position="272"/>
    </location>
    <ligand>
        <name>GTP</name>
        <dbReference type="ChEBI" id="CHEBI:37565"/>
    </ligand>
</feature>
<keyword evidence="2 5" id="KW-0547">Nucleotide-binding</keyword>
<dbReference type="Gene3D" id="1.10.400.10">
    <property type="entry name" value="GI Alpha 1, domain 2-like"/>
    <property type="match status" value="1"/>
</dbReference>
<keyword evidence="4" id="KW-0807">Transducer</keyword>
<evidence type="ECO:0000256" key="3">
    <source>
        <dbReference type="ARBA" id="ARBA00023134"/>
    </source>
</evidence>
<keyword evidence="6" id="KW-0460">Magnesium</keyword>
<evidence type="ECO:0000256" key="7">
    <source>
        <dbReference type="SAM" id="MobiDB-lite"/>
    </source>
</evidence>
<organism evidence="8 9">
    <name type="scientific">Mycena chlorophos</name>
    <name type="common">Agaric fungus</name>
    <name type="synonym">Agaricus chlorophos</name>
    <dbReference type="NCBI Taxonomy" id="658473"/>
    <lineage>
        <taxon>Eukaryota</taxon>
        <taxon>Fungi</taxon>
        <taxon>Dikarya</taxon>
        <taxon>Basidiomycota</taxon>
        <taxon>Agaricomycotina</taxon>
        <taxon>Agaricomycetes</taxon>
        <taxon>Agaricomycetidae</taxon>
        <taxon>Agaricales</taxon>
        <taxon>Marasmiineae</taxon>
        <taxon>Mycenaceae</taxon>
        <taxon>Mycena</taxon>
    </lineage>
</organism>
<dbReference type="EMBL" id="JACAZE010000010">
    <property type="protein sequence ID" value="KAF7305486.1"/>
    <property type="molecule type" value="Genomic_DNA"/>
</dbReference>
<dbReference type="PANTHER" id="PTHR10218">
    <property type="entry name" value="GTP-BINDING PROTEIN ALPHA SUBUNIT"/>
    <property type="match status" value="1"/>
</dbReference>
<dbReference type="GO" id="GO:0005834">
    <property type="term" value="C:heterotrimeric G-protein complex"/>
    <property type="evidence" value="ECO:0007669"/>
    <property type="project" value="TreeGrafter"/>
</dbReference>
<dbReference type="OrthoDB" id="5817230at2759"/>
<feature type="compositionally biased region" description="Basic and acidic residues" evidence="7">
    <location>
        <begin position="14"/>
        <end position="23"/>
    </location>
</feature>
<keyword evidence="9" id="KW-1185">Reference proteome</keyword>
<dbReference type="Pfam" id="PF00503">
    <property type="entry name" value="G-alpha"/>
    <property type="match status" value="2"/>
</dbReference>
<keyword evidence="1 6" id="KW-0479">Metal-binding</keyword>
<dbReference type="AlphaFoldDB" id="A0A8H6SVL4"/>
<reference evidence="8" key="1">
    <citation type="submission" date="2020-05" db="EMBL/GenBank/DDBJ databases">
        <title>Mycena genomes resolve the evolution of fungal bioluminescence.</title>
        <authorList>
            <person name="Tsai I.J."/>
        </authorList>
    </citation>
    <scope>NUCLEOTIDE SEQUENCE</scope>
    <source>
        <strain evidence="8">110903Hualien_Pintung</strain>
    </source>
</reference>
<name>A0A8H6SVL4_MYCCL</name>
<feature type="binding site" evidence="5">
    <location>
        <begin position="83"/>
        <end position="88"/>
    </location>
    <ligand>
        <name>GTP</name>
        <dbReference type="ChEBI" id="CHEBI:37565"/>
    </ligand>
</feature>
<dbReference type="PRINTS" id="PR00318">
    <property type="entry name" value="GPROTEINA"/>
</dbReference>
<sequence length="969" mass="107912">MTTSNGSVSRRHRASLDRERDDPFSAALAPPPNETPDERNARIMAAQKAERESKKIDEGIAASKKLLDKKKADVKMLLLGQSESGKSTVLKNFRLRFTPQYFDSERAAWRIVVLLNLISSIRTIASTITAELAAPEFTLVSSVHRQRCMDLAPVLAQEHILLSLIAVSPHFVEAASKPAEMMLGSEAVVRPGGEWKAIFASSEAAKEAASVVHSMRDEIDALWADTAVRELLEKRHISLKDAGGFFMDDILRVTALDFVPTDSDILRARIKTLGVEEHFFEKELPTSRNAGVKDFWIYDVPGSRGSRAAWIPFFDQVQAIVFLTPLSFYEVLEEDTRVNRLEDSVVLWKEICGHRLLENASIILFFNKMDILKAKLKAGLIIKEYVTSFGDRPNTYAGATGYFKEKFKAYHKRLSPKQRPFFYYETTAVDTRSTAKIIGTDINGGFYATTDERAVSLSCPLPCPLVAAISDSSSQSPCSPSRAMPETATSTRIRHQSRASGSSFDPFASHLQPPPHETEAEKQARLDAAREATRVSKQIDAGLVETKKALDRKKRAVKILLLGQSESGKVKIHSSSVLRNFRLAFTPKYFESERLLWKTVIQLNLIGSIKKILNVLQEETGGIASTPTTPLTISPVSPTEDRCTTPGALLTAEHRRRALSLSPLLAFETSLAQMMDGTSSNGYTVTVRPGGGWKERVAAVSGRAVTPPDAGDGESLPMQNSGQVTQVLAACKDEIVALWEDSIIRDVLAAHGIHLQDESGFFLDDTERVAAVDYVPTDRDIMRARIRTLGVEEHRFVTESGFRAGTEFFITDVCGSSNQRSTWIPYFDDVQAILFLAPLAFWQSLDEDAKVNRVQDSLELWRDIVSNQLLAKTAFILLFNKKDILTAHIKAGVQVKKYVPSFGDRPNDVASVTKYFRDKFSAYHRKFSPQPRPFIFYETEAIDTNSTSVILAEVQEQIIRNHLKELDVM</sequence>
<evidence type="ECO:0008006" key="10">
    <source>
        <dbReference type="Google" id="ProtNLM"/>
    </source>
</evidence>
<feature type="binding site" evidence="5">
    <location>
        <begin position="367"/>
        <end position="370"/>
    </location>
    <ligand>
        <name>GTP</name>
        <dbReference type="ChEBI" id="CHEBI:37565"/>
    </ligand>
</feature>
<protein>
    <recommendedName>
        <fullName evidence="10">G-alpha-domain-containing protein</fullName>
    </recommendedName>
</protein>
<evidence type="ECO:0000313" key="9">
    <source>
        <dbReference type="Proteomes" id="UP000613580"/>
    </source>
</evidence>
<dbReference type="GO" id="GO:0007188">
    <property type="term" value="P:adenylate cyclase-modulating G protein-coupled receptor signaling pathway"/>
    <property type="evidence" value="ECO:0007669"/>
    <property type="project" value="TreeGrafter"/>
</dbReference>
<proteinExistence type="predicted"/>
<feature type="region of interest" description="Disordered" evidence="7">
    <location>
        <begin position="471"/>
        <end position="521"/>
    </location>
</feature>
<evidence type="ECO:0000256" key="1">
    <source>
        <dbReference type="ARBA" id="ARBA00022723"/>
    </source>
</evidence>
<evidence type="ECO:0000256" key="4">
    <source>
        <dbReference type="ARBA" id="ARBA00023224"/>
    </source>
</evidence>
<feature type="region of interest" description="Disordered" evidence="7">
    <location>
        <begin position="1"/>
        <end position="39"/>
    </location>
</feature>
<dbReference type="PROSITE" id="PS51882">
    <property type="entry name" value="G_ALPHA"/>
    <property type="match status" value="2"/>
</dbReference>
<dbReference type="GO" id="GO:0046872">
    <property type="term" value="F:metal ion binding"/>
    <property type="evidence" value="ECO:0007669"/>
    <property type="project" value="UniProtKB-KW"/>
</dbReference>
<dbReference type="SUPFAM" id="SSF52540">
    <property type="entry name" value="P-loop containing nucleoside triphosphate hydrolases"/>
    <property type="match status" value="2"/>
</dbReference>
<dbReference type="GO" id="GO:0001664">
    <property type="term" value="F:G protein-coupled receptor binding"/>
    <property type="evidence" value="ECO:0007669"/>
    <property type="project" value="TreeGrafter"/>
</dbReference>
<comment type="caution">
    <text evidence="8">The sequence shown here is derived from an EMBL/GenBank/DDBJ whole genome shotgun (WGS) entry which is preliminary data.</text>
</comment>
<evidence type="ECO:0000256" key="2">
    <source>
        <dbReference type="ARBA" id="ARBA00022741"/>
    </source>
</evidence>
<dbReference type="PANTHER" id="PTHR10218:SF360">
    <property type="entry name" value="GUANINE NUCLEOTIDE-BINDING PROTEIN SUBUNIT ALPHA HOMOLOG"/>
    <property type="match status" value="1"/>
</dbReference>
<dbReference type="GO" id="GO:0031683">
    <property type="term" value="F:G-protein beta/gamma-subunit complex binding"/>
    <property type="evidence" value="ECO:0007669"/>
    <property type="project" value="InterPro"/>
</dbReference>
<feature type="binding site" evidence="6">
    <location>
        <position position="87"/>
    </location>
    <ligand>
        <name>Mg(2+)</name>
        <dbReference type="ChEBI" id="CHEBI:18420"/>
    </ligand>
</feature>
<dbReference type="FunFam" id="3.40.50.300:FF:000720">
    <property type="entry name" value="Guanine nucleotide-binding protein G(k) subunit alpha"/>
    <property type="match status" value="1"/>
</dbReference>
<feature type="compositionally biased region" description="Low complexity" evidence="7">
    <location>
        <begin position="471"/>
        <end position="481"/>
    </location>
</feature>
<dbReference type="Gene3D" id="3.40.50.300">
    <property type="entry name" value="P-loop containing nucleotide triphosphate hydrolases"/>
    <property type="match status" value="3"/>
</dbReference>
<dbReference type="InterPro" id="IPR027417">
    <property type="entry name" value="P-loop_NTPase"/>
</dbReference>
<dbReference type="GO" id="GO:0003924">
    <property type="term" value="F:GTPase activity"/>
    <property type="evidence" value="ECO:0007669"/>
    <property type="project" value="InterPro"/>
</dbReference>
<accession>A0A8H6SVL4</accession>
<evidence type="ECO:0000256" key="6">
    <source>
        <dbReference type="PIRSR" id="PIRSR601019-2"/>
    </source>
</evidence>
<dbReference type="SUPFAM" id="SSF47895">
    <property type="entry name" value="Transducin (alpha subunit), insertion domain"/>
    <property type="match status" value="2"/>
</dbReference>
<dbReference type="GO" id="GO:0005525">
    <property type="term" value="F:GTP binding"/>
    <property type="evidence" value="ECO:0007669"/>
    <property type="project" value="UniProtKB-KW"/>
</dbReference>
<evidence type="ECO:0000313" key="8">
    <source>
        <dbReference type="EMBL" id="KAF7305486.1"/>
    </source>
</evidence>
<dbReference type="Proteomes" id="UP000613580">
    <property type="component" value="Unassembled WGS sequence"/>
</dbReference>
<feature type="binding site" evidence="5">
    <location>
        <position position="428"/>
    </location>
    <ligand>
        <name>GTP</name>
        <dbReference type="ChEBI" id="CHEBI:37565"/>
    </ligand>
</feature>
<dbReference type="FunFam" id="3.40.50.300:FF:000692">
    <property type="entry name" value="Guanine nucleotide-binding protein subunit alpha"/>
    <property type="match status" value="1"/>
</dbReference>
<keyword evidence="3 5" id="KW-0342">GTP-binding</keyword>
<gene>
    <name evidence="8" type="ORF">HMN09_00801400</name>
</gene>